<name>A0ABV0PDP4_9TELE</name>
<reference evidence="1 2" key="1">
    <citation type="submission" date="2021-06" db="EMBL/GenBank/DDBJ databases">
        <authorList>
            <person name="Palmer J.M."/>
        </authorList>
    </citation>
    <scope>NUCLEOTIDE SEQUENCE [LARGE SCALE GENOMIC DNA]</scope>
    <source>
        <strain evidence="1 2">GA_2019</strain>
        <tissue evidence="1">Muscle</tissue>
    </source>
</reference>
<evidence type="ECO:0000313" key="1">
    <source>
        <dbReference type="EMBL" id="MEQ2181575.1"/>
    </source>
</evidence>
<gene>
    <name evidence="1" type="ORF">GOODEAATRI_012984</name>
</gene>
<comment type="caution">
    <text evidence="1">The sequence shown here is derived from an EMBL/GenBank/DDBJ whole genome shotgun (WGS) entry which is preliminary data.</text>
</comment>
<protein>
    <submittedName>
        <fullName evidence="1">Uncharacterized protein</fullName>
    </submittedName>
</protein>
<keyword evidence="2" id="KW-1185">Reference proteome</keyword>
<sequence length="124" mass="14097">MLESTQVITSLFLDCWKRLILKGVLIKLFIHGTELLESPLPQRKRSSKHGLYADASRLTQGSWWLPPFLLQTNVFPDVPSNQKGDSSEKITLHQSSAVHPCAFWRSAGADAEKALHWWQNKLNC</sequence>
<accession>A0ABV0PDP4</accession>
<proteinExistence type="predicted"/>
<evidence type="ECO:0000313" key="2">
    <source>
        <dbReference type="Proteomes" id="UP001476798"/>
    </source>
</evidence>
<dbReference type="EMBL" id="JAHRIO010070818">
    <property type="protein sequence ID" value="MEQ2181575.1"/>
    <property type="molecule type" value="Genomic_DNA"/>
</dbReference>
<organism evidence="1 2">
    <name type="scientific">Goodea atripinnis</name>
    <dbReference type="NCBI Taxonomy" id="208336"/>
    <lineage>
        <taxon>Eukaryota</taxon>
        <taxon>Metazoa</taxon>
        <taxon>Chordata</taxon>
        <taxon>Craniata</taxon>
        <taxon>Vertebrata</taxon>
        <taxon>Euteleostomi</taxon>
        <taxon>Actinopterygii</taxon>
        <taxon>Neopterygii</taxon>
        <taxon>Teleostei</taxon>
        <taxon>Neoteleostei</taxon>
        <taxon>Acanthomorphata</taxon>
        <taxon>Ovalentaria</taxon>
        <taxon>Atherinomorphae</taxon>
        <taxon>Cyprinodontiformes</taxon>
        <taxon>Goodeidae</taxon>
        <taxon>Goodea</taxon>
    </lineage>
</organism>
<dbReference type="Proteomes" id="UP001476798">
    <property type="component" value="Unassembled WGS sequence"/>
</dbReference>